<organism evidence="1 2">
    <name type="scientific">Durusdinium trenchii</name>
    <dbReference type="NCBI Taxonomy" id="1381693"/>
    <lineage>
        <taxon>Eukaryota</taxon>
        <taxon>Sar</taxon>
        <taxon>Alveolata</taxon>
        <taxon>Dinophyceae</taxon>
        <taxon>Suessiales</taxon>
        <taxon>Symbiodiniaceae</taxon>
        <taxon>Durusdinium</taxon>
    </lineage>
</organism>
<dbReference type="EMBL" id="CAXAMN010023806">
    <property type="protein sequence ID" value="CAK9081109.1"/>
    <property type="molecule type" value="Genomic_DNA"/>
</dbReference>
<dbReference type="SUPFAM" id="SSF52540">
    <property type="entry name" value="P-loop containing nucleoside triphosphate hydrolases"/>
    <property type="match status" value="1"/>
</dbReference>
<comment type="caution">
    <text evidence="1">The sequence shown here is derived from an EMBL/GenBank/DDBJ whole genome shotgun (WGS) entry which is preliminary data.</text>
</comment>
<reference evidence="1 2" key="1">
    <citation type="submission" date="2024-02" db="EMBL/GenBank/DDBJ databases">
        <authorList>
            <person name="Chen Y."/>
            <person name="Shah S."/>
            <person name="Dougan E. K."/>
            <person name="Thang M."/>
            <person name="Chan C."/>
        </authorList>
    </citation>
    <scope>NUCLEOTIDE SEQUENCE [LARGE SCALE GENOMIC DNA]</scope>
</reference>
<protein>
    <submittedName>
        <fullName evidence="1">Uncharacterized protein</fullName>
    </submittedName>
</protein>
<evidence type="ECO:0000313" key="1">
    <source>
        <dbReference type="EMBL" id="CAK9081109.1"/>
    </source>
</evidence>
<name>A0ABP0Q1N9_9DINO</name>
<sequence>MEQRHPPIDFTQLPGPYEAWKLGVICGDTGSGKTSALHTVSTFYELHGLPWQTEPPIAAGNTAICSYPELHGGDVKSISLKFQAVAMHSLPTRVKPFHVLSQGERERFLLATSLKEGQLGPWDEFNRVASGNPVNGADVHGAPPKDDILLKARQFCREGQSPPRIHAYLQPSFSNTRCVGIFVSREWEWRSVRWGNNSIIDSLDTIIFEPIGQYLNDALTGWVSR</sequence>
<dbReference type="Proteomes" id="UP001642484">
    <property type="component" value="Unassembled WGS sequence"/>
</dbReference>
<proteinExistence type="predicted"/>
<gene>
    <name evidence="1" type="ORF">CCMP2556_LOCUS39719</name>
</gene>
<keyword evidence="2" id="KW-1185">Reference proteome</keyword>
<evidence type="ECO:0000313" key="2">
    <source>
        <dbReference type="Proteomes" id="UP001642484"/>
    </source>
</evidence>
<dbReference type="InterPro" id="IPR027417">
    <property type="entry name" value="P-loop_NTPase"/>
</dbReference>
<accession>A0ABP0Q1N9</accession>